<accession>A0A2S4MDI9</accession>
<dbReference type="Gene3D" id="1.10.10.10">
    <property type="entry name" value="Winged helix-like DNA-binding domain superfamily/Winged helix DNA-binding domain"/>
    <property type="match status" value="1"/>
</dbReference>
<dbReference type="OrthoDB" id="9114505at2"/>
<protein>
    <submittedName>
        <fullName evidence="1">Helix-turn-helix protein</fullName>
    </submittedName>
</protein>
<gene>
    <name evidence="1" type="ORF">B0G62_10481</name>
</gene>
<dbReference type="RefSeq" id="WP_103704194.1">
    <property type="nucleotide sequence ID" value="NZ_PQGA01000004.1"/>
</dbReference>
<dbReference type="InterPro" id="IPR036388">
    <property type="entry name" value="WH-like_DNA-bd_sf"/>
</dbReference>
<dbReference type="EMBL" id="PQGA01000004">
    <property type="protein sequence ID" value="POR52784.1"/>
    <property type="molecule type" value="Genomic_DNA"/>
</dbReference>
<reference evidence="1 2" key="1">
    <citation type="submission" date="2018-01" db="EMBL/GenBank/DDBJ databases">
        <title>Genomic Encyclopedia of Type Strains, Phase III (KMG-III): the genomes of soil and plant-associated and newly described type strains.</title>
        <authorList>
            <person name="Whitman W."/>
        </authorList>
    </citation>
    <scope>NUCLEOTIDE SEQUENCE [LARGE SCALE GENOMIC DNA]</scope>
    <source>
        <strain evidence="1 2">JCM 18070</strain>
    </source>
</reference>
<name>A0A2S4MDI9_9BURK</name>
<dbReference type="InterPro" id="IPR036390">
    <property type="entry name" value="WH_DNA-bd_sf"/>
</dbReference>
<comment type="caution">
    <text evidence="1">The sequence shown here is derived from an EMBL/GenBank/DDBJ whole genome shotgun (WGS) entry which is preliminary data.</text>
</comment>
<dbReference type="AlphaFoldDB" id="A0A2S4MDI9"/>
<dbReference type="Pfam" id="PF13730">
    <property type="entry name" value="HTH_36"/>
    <property type="match status" value="1"/>
</dbReference>
<dbReference type="Proteomes" id="UP000237381">
    <property type="component" value="Unassembled WGS sequence"/>
</dbReference>
<evidence type="ECO:0000313" key="2">
    <source>
        <dbReference type="Proteomes" id="UP000237381"/>
    </source>
</evidence>
<sequence length="92" mass="10097">MSFHLSNLTWDIELRGPQKLVLLCLAHLSVQSTRECSPTIARIAVMCGISDSSVRDQIRALGALGLIEELRNGRIVHYRVNVGAPREADGEA</sequence>
<proteinExistence type="predicted"/>
<dbReference type="SUPFAM" id="SSF46785">
    <property type="entry name" value="Winged helix' DNA-binding domain"/>
    <property type="match status" value="1"/>
</dbReference>
<organism evidence="1 2">
    <name type="scientific">Paraburkholderia eburnea</name>
    <dbReference type="NCBI Taxonomy" id="1189126"/>
    <lineage>
        <taxon>Bacteria</taxon>
        <taxon>Pseudomonadati</taxon>
        <taxon>Pseudomonadota</taxon>
        <taxon>Betaproteobacteria</taxon>
        <taxon>Burkholderiales</taxon>
        <taxon>Burkholderiaceae</taxon>
        <taxon>Paraburkholderia</taxon>
    </lineage>
</organism>
<keyword evidence="2" id="KW-1185">Reference proteome</keyword>
<evidence type="ECO:0000313" key="1">
    <source>
        <dbReference type="EMBL" id="POR52784.1"/>
    </source>
</evidence>